<dbReference type="EMBL" id="CP133613">
    <property type="protein sequence ID" value="WMV13825.1"/>
    <property type="molecule type" value="Genomic_DNA"/>
</dbReference>
<organism evidence="1 2">
    <name type="scientific">Solanum verrucosum</name>
    <dbReference type="NCBI Taxonomy" id="315347"/>
    <lineage>
        <taxon>Eukaryota</taxon>
        <taxon>Viridiplantae</taxon>
        <taxon>Streptophyta</taxon>
        <taxon>Embryophyta</taxon>
        <taxon>Tracheophyta</taxon>
        <taxon>Spermatophyta</taxon>
        <taxon>Magnoliopsida</taxon>
        <taxon>eudicotyledons</taxon>
        <taxon>Gunneridae</taxon>
        <taxon>Pentapetalae</taxon>
        <taxon>asterids</taxon>
        <taxon>lamiids</taxon>
        <taxon>Solanales</taxon>
        <taxon>Solanaceae</taxon>
        <taxon>Solanoideae</taxon>
        <taxon>Solaneae</taxon>
        <taxon>Solanum</taxon>
    </lineage>
</organism>
<dbReference type="AlphaFoldDB" id="A0AAF0THZ4"/>
<dbReference type="InterPro" id="IPR021109">
    <property type="entry name" value="Peptidase_aspartic_dom_sf"/>
</dbReference>
<proteinExistence type="predicted"/>
<dbReference type="Proteomes" id="UP001234989">
    <property type="component" value="Chromosome 2"/>
</dbReference>
<gene>
    <name evidence="1" type="ORF">MTR67_007210</name>
</gene>
<evidence type="ECO:0000313" key="2">
    <source>
        <dbReference type="Proteomes" id="UP001234989"/>
    </source>
</evidence>
<accession>A0AAF0THZ4</accession>
<evidence type="ECO:0000313" key="1">
    <source>
        <dbReference type="EMBL" id="WMV13825.1"/>
    </source>
</evidence>
<dbReference type="Pfam" id="PF08284">
    <property type="entry name" value="RVP_2"/>
    <property type="match status" value="1"/>
</dbReference>
<sequence length="98" mass="11111">MLNHLFLVSTPVEDSLLAEYEYRDCQIRVEGRDTLANLIVLDMIDFDVFMGMYWLSPCYASVDCHAKIVKFEIPDKPTFVLKGGQVPEVGKIISLVKA</sequence>
<name>A0AAF0THZ4_SOLVR</name>
<reference evidence="1" key="1">
    <citation type="submission" date="2023-08" db="EMBL/GenBank/DDBJ databases">
        <title>A de novo genome assembly of Solanum verrucosum Schlechtendal, a Mexican diploid species geographically isolated from the other diploid A-genome species in potato relatives.</title>
        <authorList>
            <person name="Hosaka K."/>
        </authorList>
    </citation>
    <scope>NUCLEOTIDE SEQUENCE</scope>
    <source>
        <tissue evidence="1">Young leaves</tissue>
    </source>
</reference>
<protein>
    <submittedName>
        <fullName evidence="1">Uncharacterized protein</fullName>
    </submittedName>
</protein>
<dbReference type="Gene3D" id="2.40.70.10">
    <property type="entry name" value="Acid Proteases"/>
    <property type="match status" value="1"/>
</dbReference>
<keyword evidence="2" id="KW-1185">Reference proteome</keyword>